<organism evidence="5 6">
    <name type="scientific">Xanthobacter dioxanivorans</name>
    <dbReference type="NCBI Taxonomy" id="2528964"/>
    <lineage>
        <taxon>Bacteria</taxon>
        <taxon>Pseudomonadati</taxon>
        <taxon>Pseudomonadota</taxon>
        <taxon>Alphaproteobacteria</taxon>
        <taxon>Hyphomicrobiales</taxon>
        <taxon>Xanthobacteraceae</taxon>
        <taxon>Xanthobacter</taxon>
    </lineage>
</organism>
<dbReference type="SUPFAM" id="SSF46785">
    <property type="entry name" value="Winged helix' DNA-binding domain"/>
    <property type="match status" value="1"/>
</dbReference>
<dbReference type="GO" id="GO:0003700">
    <property type="term" value="F:DNA-binding transcription factor activity"/>
    <property type="evidence" value="ECO:0007669"/>
    <property type="project" value="InterPro"/>
</dbReference>
<sequence>MSKHEPVPFALSDFFPYRLAVLAERVSVAVAQLYADRFHISRAEWRVLAALGANNGMAAKEIGAYSTLDKMQVSRAVSRLEEAGLITRAPDDTDRRAKILTLTAAGRILFQKIVPLARAREDYLLEDLDVEERAVLEKAMDKLLARAQGLIERG</sequence>
<keyword evidence="2" id="KW-0238">DNA-binding</keyword>
<dbReference type="Gene3D" id="1.10.10.10">
    <property type="entry name" value="Winged helix-like DNA-binding domain superfamily/Winged helix DNA-binding domain"/>
    <property type="match status" value="1"/>
</dbReference>
<dbReference type="RefSeq" id="WP_203193919.1">
    <property type="nucleotide sequence ID" value="NZ_CP063362.1"/>
</dbReference>
<gene>
    <name evidence="5" type="ORF">EZH22_00695</name>
</gene>
<dbReference type="GO" id="GO:0003677">
    <property type="term" value="F:DNA binding"/>
    <property type="evidence" value="ECO:0007669"/>
    <property type="project" value="UniProtKB-KW"/>
</dbReference>
<dbReference type="SMART" id="SM00347">
    <property type="entry name" value="HTH_MARR"/>
    <property type="match status" value="1"/>
</dbReference>
<dbReference type="EMBL" id="CP063362">
    <property type="protein sequence ID" value="QRG07010.1"/>
    <property type="molecule type" value="Genomic_DNA"/>
</dbReference>
<protein>
    <submittedName>
        <fullName evidence="5">MarR family transcriptional regulator</fullName>
    </submittedName>
</protein>
<reference evidence="5 6" key="1">
    <citation type="submission" date="2020-10" db="EMBL/GenBank/DDBJ databases">
        <title>Degradation of 1,4-Dioxane by Xanthobacter sp. YN2, via a Novel Group-2 Soluble Di-Iron Monooxygenase.</title>
        <authorList>
            <person name="Ma F."/>
            <person name="Wang Y."/>
            <person name="Yang J."/>
            <person name="Guo H."/>
            <person name="Su D."/>
            <person name="Yu L."/>
        </authorList>
    </citation>
    <scope>NUCLEOTIDE SEQUENCE [LARGE SCALE GENOMIC DNA]</scope>
    <source>
        <strain evidence="5 6">YN2</strain>
    </source>
</reference>
<evidence type="ECO:0000256" key="3">
    <source>
        <dbReference type="ARBA" id="ARBA00023163"/>
    </source>
</evidence>
<dbReference type="InterPro" id="IPR023187">
    <property type="entry name" value="Tscrpt_reg_MarR-type_CS"/>
</dbReference>
<dbReference type="PRINTS" id="PR00598">
    <property type="entry name" value="HTHMARR"/>
</dbReference>
<accession>A0A974PPY7</accession>
<evidence type="ECO:0000313" key="6">
    <source>
        <dbReference type="Proteomes" id="UP000596427"/>
    </source>
</evidence>
<dbReference type="InterPro" id="IPR036390">
    <property type="entry name" value="WH_DNA-bd_sf"/>
</dbReference>
<dbReference type="AlphaFoldDB" id="A0A974PPY7"/>
<dbReference type="Pfam" id="PF12802">
    <property type="entry name" value="MarR_2"/>
    <property type="match status" value="1"/>
</dbReference>
<dbReference type="PANTHER" id="PTHR35790:SF4">
    <property type="entry name" value="HTH-TYPE TRANSCRIPTIONAL REGULATOR PCHR"/>
    <property type="match status" value="1"/>
</dbReference>
<dbReference type="InterPro" id="IPR052067">
    <property type="entry name" value="Metal_resp_HTH_trans_reg"/>
</dbReference>
<evidence type="ECO:0000256" key="2">
    <source>
        <dbReference type="ARBA" id="ARBA00023125"/>
    </source>
</evidence>
<evidence type="ECO:0000256" key="1">
    <source>
        <dbReference type="ARBA" id="ARBA00023015"/>
    </source>
</evidence>
<dbReference type="InterPro" id="IPR000835">
    <property type="entry name" value="HTH_MarR-typ"/>
</dbReference>
<dbReference type="PROSITE" id="PS50995">
    <property type="entry name" value="HTH_MARR_2"/>
    <property type="match status" value="1"/>
</dbReference>
<dbReference type="PANTHER" id="PTHR35790">
    <property type="entry name" value="HTH-TYPE TRANSCRIPTIONAL REGULATOR PCHR"/>
    <property type="match status" value="1"/>
</dbReference>
<dbReference type="PROSITE" id="PS01117">
    <property type="entry name" value="HTH_MARR_1"/>
    <property type="match status" value="1"/>
</dbReference>
<keyword evidence="6" id="KW-1185">Reference proteome</keyword>
<evidence type="ECO:0000259" key="4">
    <source>
        <dbReference type="PROSITE" id="PS50995"/>
    </source>
</evidence>
<proteinExistence type="predicted"/>
<keyword evidence="3" id="KW-0804">Transcription</keyword>
<dbReference type="Proteomes" id="UP000596427">
    <property type="component" value="Chromosome"/>
</dbReference>
<dbReference type="KEGG" id="xdi:EZH22_00695"/>
<feature type="domain" description="HTH marR-type" evidence="4">
    <location>
        <begin position="12"/>
        <end position="145"/>
    </location>
</feature>
<dbReference type="InterPro" id="IPR036388">
    <property type="entry name" value="WH-like_DNA-bd_sf"/>
</dbReference>
<evidence type="ECO:0000313" key="5">
    <source>
        <dbReference type="EMBL" id="QRG07010.1"/>
    </source>
</evidence>
<name>A0A974PPY7_9HYPH</name>
<keyword evidence="1" id="KW-0805">Transcription regulation</keyword>